<evidence type="ECO:0000256" key="2">
    <source>
        <dbReference type="ARBA" id="ARBA00009942"/>
    </source>
</evidence>
<proteinExistence type="inferred from homology"/>
<name>A0A917M9N3_9BACL</name>
<comment type="caution">
    <text evidence="4">The sequence shown here is derived from an EMBL/GenBank/DDBJ whole genome shotgun (WGS) entry which is preliminary data.</text>
</comment>
<dbReference type="RefSeq" id="WP_188892513.1">
    <property type="nucleotide sequence ID" value="NZ_BMHY01000016.1"/>
</dbReference>
<dbReference type="PANTHER" id="PTHR37297">
    <property type="entry name" value="PROTEIN NRDI"/>
    <property type="match status" value="1"/>
</dbReference>
<dbReference type="InterPro" id="IPR004465">
    <property type="entry name" value="RNR_NrdI"/>
</dbReference>
<keyword evidence="5" id="KW-1185">Reference proteome</keyword>
<dbReference type="SUPFAM" id="SSF52218">
    <property type="entry name" value="Flavoproteins"/>
    <property type="match status" value="1"/>
</dbReference>
<reference evidence="4 5" key="1">
    <citation type="journal article" date="2014" name="Int. J. Syst. Evol. Microbiol.">
        <title>Complete genome sequence of Corynebacterium casei LMG S-19264T (=DSM 44701T), isolated from a smear-ripened cheese.</title>
        <authorList>
            <consortium name="US DOE Joint Genome Institute (JGI-PGF)"/>
            <person name="Walter F."/>
            <person name="Albersmeier A."/>
            <person name="Kalinowski J."/>
            <person name="Ruckert C."/>
        </authorList>
    </citation>
    <scope>NUCLEOTIDE SEQUENCE [LARGE SCALE GENOMIC DNA]</scope>
    <source>
        <strain evidence="4 5">CGMCC 1.15286</strain>
    </source>
</reference>
<comment type="function">
    <text evidence="1 3">Probably involved in ribonucleotide reductase function.</text>
</comment>
<sequence length="137" mass="15446">MLVVYDSRTGNVKRFINKLNMRAVPIEEQSEVDEPFVLITYTTGFGQVPERVMSFLKQNSDHLCGVSASGNRNWGNGFAKSADTISEMFGVPVVSKFELSGTNQDMEYFVERVRTIETYRTEQRAHATRSGRLLSIG</sequence>
<dbReference type="PIRSF" id="PIRSF005087">
    <property type="entry name" value="NrdI"/>
    <property type="match status" value="1"/>
</dbReference>
<accession>A0A917M9N3</accession>
<dbReference type="Pfam" id="PF07972">
    <property type="entry name" value="Flavodoxin_NdrI"/>
    <property type="match status" value="1"/>
</dbReference>
<dbReference type="AlphaFoldDB" id="A0A917M9N3"/>
<evidence type="ECO:0000313" key="5">
    <source>
        <dbReference type="Proteomes" id="UP000600247"/>
    </source>
</evidence>
<comment type="similarity">
    <text evidence="2 3">Belongs to the NrdI family.</text>
</comment>
<evidence type="ECO:0000256" key="3">
    <source>
        <dbReference type="HAMAP-Rule" id="MF_00128"/>
    </source>
</evidence>
<dbReference type="PANTHER" id="PTHR37297:SF1">
    <property type="entry name" value="PROTEIN NRDI"/>
    <property type="match status" value="1"/>
</dbReference>
<dbReference type="NCBIfam" id="TIGR00333">
    <property type="entry name" value="nrdI"/>
    <property type="match status" value="1"/>
</dbReference>
<evidence type="ECO:0000313" key="4">
    <source>
        <dbReference type="EMBL" id="GGG86634.1"/>
    </source>
</evidence>
<dbReference type="InterPro" id="IPR020852">
    <property type="entry name" value="RNR_Ib_NrdI_bac"/>
</dbReference>
<dbReference type="HAMAP" id="MF_00128">
    <property type="entry name" value="NrdI"/>
    <property type="match status" value="1"/>
</dbReference>
<dbReference type="InterPro" id="IPR029039">
    <property type="entry name" value="Flavoprotein-like_sf"/>
</dbReference>
<organism evidence="4 5">
    <name type="scientific">Paenibacillus radicis</name>
    <name type="common">ex Gao et al. 2016</name>
    <dbReference type="NCBI Taxonomy" id="1737354"/>
    <lineage>
        <taxon>Bacteria</taxon>
        <taxon>Bacillati</taxon>
        <taxon>Bacillota</taxon>
        <taxon>Bacilli</taxon>
        <taxon>Bacillales</taxon>
        <taxon>Paenibacillaceae</taxon>
        <taxon>Paenibacillus</taxon>
    </lineage>
</organism>
<dbReference type="Gene3D" id="3.40.50.360">
    <property type="match status" value="1"/>
</dbReference>
<protein>
    <recommendedName>
        <fullName evidence="3">Protein NrdI</fullName>
    </recommendedName>
</protein>
<gene>
    <name evidence="3 4" type="primary">nrdI</name>
    <name evidence="4" type="ORF">GCM10010918_51030</name>
</gene>
<dbReference type="GO" id="GO:0010181">
    <property type="term" value="F:FMN binding"/>
    <property type="evidence" value="ECO:0007669"/>
    <property type="project" value="InterPro"/>
</dbReference>
<dbReference type="Proteomes" id="UP000600247">
    <property type="component" value="Unassembled WGS sequence"/>
</dbReference>
<dbReference type="EMBL" id="BMHY01000016">
    <property type="protein sequence ID" value="GGG86634.1"/>
    <property type="molecule type" value="Genomic_DNA"/>
</dbReference>
<evidence type="ECO:0000256" key="1">
    <source>
        <dbReference type="ARBA" id="ARBA00003999"/>
    </source>
</evidence>